<dbReference type="EMBL" id="JAVRJZ010000233">
    <property type="protein sequence ID" value="KAK2702609.1"/>
    <property type="molecule type" value="Genomic_DNA"/>
</dbReference>
<dbReference type="AlphaFoldDB" id="A0AA88H8W6"/>
<organism evidence="1 2">
    <name type="scientific">Artemia franciscana</name>
    <name type="common">Brine shrimp</name>
    <name type="synonym">Artemia sanfranciscana</name>
    <dbReference type="NCBI Taxonomy" id="6661"/>
    <lineage>
        <taxon>Eukaryota</taxon>
        <taxon>Metazoa</taxon>
        <taxon>Ecdysozoa</taxon>
        <taxon>Arthropoda</taxon>
        <taxon>Crustacea</taxon>
        <taxon>Branchiopoda</taxon>
        <taxon>Anostraca</taxon>
        <taxon>Artemiidae</taxon>
        <taxon>Artemia</taxon>
    </lineage>
</organism>
<reference evidence="1" key="1">
    <citation type="submission" date="2023-07" db="EMBL/GenBank/DDBJ databases">
        <title>Chromosome-level genome assembly of Artemia franciscana.</title>
        <authorList>
            <person name="Jo E."/>
        </authorList>
    </citation>
    <scope>NUCLEOTIDE SEQUENCE</scope>
    <source>
        <tissue evidence="1">Whole body</tissue>
    </source>
</reference>
<evidence type="ECO:0000313" key="1">
    <source>
        <dbReference type="EMBL" id="KAK2702609.1"/>
    </source>
</evidence>
<keyword evidence="2" id="KW-1185">Reference proteome</keyword>
<evidence type="ECO:0000313" key="2">
    <source>
        <dbReference type="Proteomes" id="UP001187531"/>
    </source>
</evidence>
<name>A0AA88H8W6_ARTSF</name>
<gene>
    <name evidence="1" type="ORF">QYM36_018787</name>
</gene>
<comment type="caution">
    <text evidence="1">The sequence shown here is derived from an EMBL/GenBank/DDBJ whole genome shotgun (WGS) entry which is preliminary data.</text>
</comment>
<accession>A0AA88H8W6</accession>
<sequence>MQFLQTIPWSLNLEAKQKGGIQGLTLNTSAVAKSISTLPFCANVSASLCKLAGINGNSEYDGSEKADFQKENFVLKTMSVVESYVNPFDCKEKEFVNIMTSEVAENSIQDSLSAAEEDGARAVEVFVAGQSNPFSKIKVVIMDSSLKKGKEQKMKAIICIQEELEVTRKILIDCGSTPTTSLSVLRRLMPYEVLPVSPALFERTGTGAGIWLRTGSKAALIYSIRMLSIIDSWHTNVTRRPEAKQAVLLDFMAFIRTQIQSKTETLENFTCRMLQNITKELTDLTKLHVISDRYDSLHLINDLEGCPILLKKKNSSGCHSRRSDGTIRTFIISRSVTLENWELMLTQSPTKAKIAEVIFETLKDQIENTPFPLVGLVIDLKSM</sequence>
<proteinExistence type="predicted"/>
<dbReference type="Proteomes" id="UP001187531">
    <property type="component" value="Unassembled WGS sequence"/>
</dbReference>
<protein>
    <submittedName>
        <fullName evidence="1">Uncharacterized protein</fullName>
    </submittedName>
</protein>